<organism evidence="2 3">
    <name type="scientific">Rhipicephalus microplus</name>
    <name type="common">Cattle tick</name>
    <name type="synonym">Boophilus microplus</name>
    <dbReference type="NCBI Taxonomy" id="6941"/>
    <lineage>
        <taxon>Eukaryota</taxon>
        <taxon>Metazoa</taxon>
        <taxon>Ecdysozoa</taxon>
        <taxon>Arthropoda</taxon>
        <taxon>Chelicerata</taxon>
        <taxon>Arachnida</taxon>
        <taxon>Acari</taxon>
        <taxon>Parasitiformes</taxon>
        <taxon>Ixodida</taxon>
        <taxon>Ixodoidea</taxon>
        <taxon>Ixodidae</taxon>
        <taxon>Rhipicephalinae</taxon>
        <taxon>Rhipicephalus</taxon>
        <taxon>Boophilus</taxon>
    </lineage>
</organism>
<comment type="caution">
    <text evidence="2">The sequence shown here is derived from an EMBL/GenBank/DDBJ whole genome shotgun (WGS) entry which is preliminary data.</text>
</comment>
<dbReference type="AlphaFoldDB" id="A0A9J6EEH0"/>
<name>A0A9J6EEH0_RHIMP</name>
<evidence type="ECO:0000313" key="3">
    <source>
        <dbReference type="Proteomes" id="UP000821866"/>
    </source>
</evidence>
<dbReference type="EMBL" id="JABSTU010000004">
    <property type="protein sequence ID" value="KAH8032851.1"/>
    <property type="molecule type" value="Genomic_DNA"/>
</dbReference>
<keyword evidence="3" id="KW-1185">Reference proteome</keyword>
<feature type="region of interest" description="Disordered" evidence="1">
    <location>
        <begin position="94"/>
        <end position="121"/>
    </location>
</feature>
<reference evidence="2" key="2">
    <citation type="submission" date="2021-09" db="EMBL/GenBank/DDBJ databases">
        <authorList>
            <person name="Jia N."/>
            <person name="Wang J."/>
            <person name="Shi W."/>
            <person name="Du L."/>
            <person name="Sun Y."/>
            <person name="Zhan W."/>
            <person name="Jiang J."/>
            <person name="Wang Q."/>
            <person name="Zhang B."/>
            <person name="Ji P."/>
            <person name="Sakyi L.B."/>
            <person name="Cui X."/>
            <person name="Yuan T."/>
            <person name="Jiang B."/>
            <person name="Yang W."/>
            <person name="Lam T.T.-Y."/>
            <person name="Chang Q."/>
            <person name="Ding S."/>
            <person name="Wang X."/>
            <person name="Zhu J."/>
            <person name="Ruan X."/>
            <person name="Zhao L."/>
            <person name="Wei J."/>
            <person name="Que T."/>
            <person name="Du C."/>
            <person name="Cheng J."/>
            <person name="Dai P."/>
            <person name="Han X."/>
            <person name="Huang E."/>
            <person name="Gao Y."/>
            <person name="Liu J."/>
            <person name="Shao H."/>
            <person name="Ye R."/>
            <person name="Li L."/>
            <person name="Wei W."/>
            <person name="Wang X."/>
            <person name="Wang C."/>
            <person name="Huo Q."/>
            <person name="Li W."/>
            <person name="Guo W."/>
            <person name="Chen H."/>
            <person name="Chen S."/>
            <person name="Zhou L."/>
            <person name="Zhou L."/>
            <person name="Ni X."/>
            <person name="Tian J."/>
            <person name="Zhou Y."/>
            <person name="Sheng Y."/>
            <person name="Liu T."/>
            <person name="Pan Y."/>
            <person name="Xia L."/>
            <person name="Li J."/>
            <person name="Zhao F."/>
            <person name="Cao W."/>
        </authorList>
    </citation>
    <scope>NUCLEOTIDE SEQUENCE</scope>
    <source>
        <strain evidence="2">Rmic-2018</strain>
        <tissue evidence="2">Larvae</tissue>
    </source>
</reference>
<sequence length="121" mass="13151">MQPPQPGFDPTTCVSVAEYLSHYTTAAGLNGRAAPTICRVPGSLPSLRELFVSGALLLESERKFHFVKVPVPAQRPHKLSPTAECHFTFKQRDGWRRSNGAPATVIRQRRGRRSAAGAGLG</sequence>
<gene>
    <name evidence="2" type="ORF">HPB51_003088</name>
</gene>
<proteinExistence type="predicted"/>
<evidence type="ECO:0000313" key="2">
    <source>
        <dbReference type="EMBL" id="KAH8032851.1"/>
    </source>
</evidence>
<reference evidence="2" key="1">
    <citation type="journal article" date="2020" name="Cell">
        <title>Large-Scale Comparative Analyses of Tick Genomes Elucidate Their Genetic Diversity and Vector Capacities.</title>
        <authorList>
            <consortium name="Tick Genome and Microbiome Consortium (TIGMIC)"/>
            <person name="Jia N."/>
            <person name="Wang J."/>
            <person name="Shi W."/>
            <person name="Du L."/>
            <person name="Sun Y."/>
            <person name="Zhan W."/>
            <person name="Jiang J.F."/>
            <person name="Wang Q."/>
            <person name="Zhang B."/>
            <person name="Ji P."/>
            <person name="Bell-Sakyi L."/>
            <person name="Cui X.M."/>
            <person name="Yuan T.T."/>
            <person name="Jiang B.G."/>
            <person name="Yang W.F."/>
            <person name="Lam T.T."/>
            <person name="Chang Q.C."/>
            <person name="Ding S.J."/>
            <person name="Wang X.J."/>
            <person name="Zhu J.G."/>
            <person name="Ruan X.D."/>
            <person name="Zhao L."/>
            <person name="Wei J.T."/>
            <person name="Ye R.Z."/>
            <person name="Que T.C."/>
            <person name="Du C.H."/>
            <person name="Zhou Y.H."/>
            <person name="Cheng J.X."/>
            <person name="Dai P.F."/>
            <person name="Guo W.B."/>
            <person name="Han X.H."/>
            <person name="Huang E.J."/>
            <person name="Li L.F."/>
            <person name="Wei W."/>
            <person name="Gao Y.C."/>
            <person name="Liu J.Z."/>
            <person name="Shao H.Z."/>
            <person name="Wang X."/>
            <person name="Wang C.C."/>
            <person name="Yang T.C."/>
            <person name="Huo Q.B."/>
            <person name="Li W."/>
            <person name="Chen H.Y."/>
            <person name="Chen S.E."/>
            <person name="Zhou L.G."/>
            <person name="Ni X.B."/>
            <person name="Tian J.H."/>
            <person name="Sheng Y."/>
            <person name="Liu T."/>
            <person name="Pan Y.S."/>
            <person name="Xia L.Y."/>
            <person name="Li J."/>
            <person name="Zhao F."/>
            <person name="Cao W.C."/>
        </authorList>
    </citation>
    <scope>NUCLEOTIDE SEQUENCE</scope>
    <source>
        <strain evidence="2">Rmic-2018</strain>
    </source>
</reference>
<protein>
    <submittedName>
        <fullName evidence="2">Uncharacterized protein</fullName>
    </submittedName>
</protein>
<evidence type="ECO:0000256" key="1">
    <source>
        <dbReference type="SAM" id="MobiDB-lite"/>
    </source>
</evidence>
<accession>A0A9J6EEH0</accession>
<dbReference type="Proteomes" id="UP000821866">
    <property type="component" value="Chromosome 2"/>
</dbReference>